<feature type="region of interest" description="Disordered" evidence="1">
    <location>
        <begin position="1"/>
        <end position="53"/>
    </location>
</feature>
<evidence type="ECO:0000313" key="2">
    <source>
        <dbReference type="EMBL" id="GES86866.1"/>
    </source>
</evidence>
<dbReference type="Proteomes" id="UP000615446">
    <property type="component" value="Unassembled WGS sequence"/>
</dbReference>
<dbReference type="EMBL" id="BLAL01000162">
    <property type="protein sequence ID" value="GES86866.1"/>
    <property type="molecule type" value="Genomic_DNA"/>
</dbReference>
<reference evidence="2" key="1">
    <citation type="submission" date="2019-10" db="EMBL/GenBank/DDBJ databases">
        <title>Conservation and host-specific expression of non-tandemly repeated heterogenous ribosome RNA gene in arbuscular mycorrhizal fungi.</title>
        <authorList>
            <person name="Maeda T."/>
            <person name="Kobayashi Y."/>
            <person name="Nakagawa T."/>
            <person name="Ezawa T."/>
            <person name="Yamaguchi K."/>
            <person name="Bino T."/>
            <person name="Nishimoto Y."/>
            <person name="Shigenobu S."/>
            <person name="Kawaguchi M."/>
        </authorList>
    </citation>
    <scope>NUCLEOTIDE SEQUENCE</scope>
    <source>
        <strain evidence="2">HR1</strain>
    </source>
</reference>
<proteinExistence type="predicted"/>
<gene>
    <name evidence="2" type="ORF">RCL2_001390200</name>
</gene>
<name>A0A8H3LJ60_9GLOM</name>
<organism evidence="2 3">
    <name type="scientific">Rhizophagus clarus</name>
    <dbReference type="NCBI Taxonomy" id="94130"/>
    <lineage>
        <taxon>Eukaryota</taxon>
        <taxon>Fungi</taxon>
        <taxon>Fungi incertae sedis</taxon>
        <taxon>Mucoromycota</taxon>
        <taxon>Glomeromycotina</taxon>
        <taxon>Glomeromycetes</taxon>
        <taxon>Glomerales</taxon>
        <taxon>Glomeraceae</taxon>
        <taxon>Rhizophagus</taxon>
    </lineage>
</organism>
<protein>
    <submittedName>
        <fullName evidence="2">Uncharacterized protein</fullName>
    </submittedName>
</protein>
<dbReference type="OrthoDB" id="2404656at2759"/>
<accession>A0A8H3LJ60</accession>
<dbReference type="AlphaFoldDB" id="A0A8H3LJ60"/>
<evidence type="ECO:0000256" key="1">
    <source>
        <dbReference type="SAM" id="MobiDB-lite"/>
    </source>
</evidence>
<comment type="caution">
    <text evidence="2">The sequence shown here is derived from an EMBL/GenBank/DDBJ whole genome shotgun (WGS) entry which is preliminary data.</text>
</comment>
<evidence type="ECO:0000313" key="3">
    <source>
        <dbReference type="Proteomes" id="UP000615446"/>
    </source>
</evidence>
<sequence>MVLRKKKKVRYIESSSSDSDDYVEGSKYKNAGSNRYARKEDNSRESTPCPTTSTTANTLIITPNKPIVTRATFNQYSVHVICSFNTTIQFTIFTKSNLHSIFDCMTGLVCTIWTPCLTIFDIIKRCSPLMTACTSPLHWSESINIIHVPFLL</sequence>